<dbReference type="Gene3D" id="3.40.50.720">
    <property type="entry name" value="NAD(P)-binding Rossmann-like Domain"/>
    <property type="match status" value="1"/>
</dbReference>
<comment type="caution">
    <text evidence="9">The sequence shown here is derived from an EMBL/GenBank/DDBJ whole genome shotgun (WGS) entry which is preliminary data.</text>
</comment>
<dbReference type="InterPro" id="IPR036291">
    <property type="entry name" value="NAD(P)-bd_dom_sf"/>
</dbReference>
<dbReference type="SUPFAM" id="SSF51735">
    <property type="entry name" value="NAD(P)-binding Rossmann-fold domains"/>
    <property type="match status" value="1"/>
</dbReference>
<evidence type="ECO:0000313" key="9">
    <source>
        <dbReference type="EMBL" id="KAI7808172.1"/>
    </source>
</evidence>
<keyword evidence="5" id="KW-0520">NAD</keyword>
<dbReference type="GO" id="GO:0009225">
    <property type="term" value="P:nucleotide-sugar metabolic process"/>
    <property type="evidence" value="ECO:0007669"/>
    <property type="project" value="InterPro"/>
</dbReference>
<sequence length="352" mass="40456">MLSVEESHTVLVTGGAGFIGSHLILTLAARYPHWKIINLDNLDYCSSLKSLKCLEGTSTYRFILGDVCDRFFIEHLFSTEDISVVFHCAAQTHVESSFACPSRFMRVNADGTDVLVRAAFQARVRRFIFVSTDEVYGQSLKQLFDETSPQRPTNPYSSAKAAAENIVMSYWRKHKFPVIITRSSNVYGPRQYQEKVIPKFLSLIQHDQKCTVEGTGLQSRHFLYVDDLTEAFLIVMERGVLGEIYNIGTNFEIPIIQLARQLVQMTVKNVSNEQLDDWIEFVEDRPVSEMRYPMISDKLHRLGWKSKVIWKEGIRRTIKWQEENPEFWPLIPNRKEENLPPAVDIIGSAKTN</sequence>
<keyword evidence="6" id="KW-0456">Lyase</keyword>
<accession>A0A9W7WTG2</accession>
<dbReference type="InterPro" id="IPR005888">
    <property type="entry name" value="dTDP_Gluc_deHydtase"/>
</dbReference>
<dbReference type="Pfam" id="PF16363">
    <property type="entry name" value="GDP_Man_Dehyd"/>
    <property type="match status" value="1"/>
</dbReference>
<evidence type="ECO:0000256" key="1">
    <source>
        <dbReference type="ARBA" id="ARBA00001539"/>
    </source>
</evidence>
<dbReference type="InterPro" id="IPR016040">
    <property type="entry name" value="NAD(P)-bd_dom"/>
</dbReference>
<reference evidence="9" key="1">
    <citation type="submission" date="2021-02" db="EMBL/GenBank/DDBJ databases">
        <title>Comparative genomics reveals that relaxation of natural selection precedes convergent phenotypic evolution of cavefish.</title>
        <authorList>
            <person name="Peng Z."/>
        </authorList>
    </citation>
    <scope>NUCLEOTIDE SEQUENCE</scope>
    <source>
        <tissue evidence="9">Muscle</tissue>
    </source>
</reference>
<evidence type="ECO:0000256" key="7">
    <source>
        <dbReference type="ARBA" id="ARBA00067702"/>
    </source>
</evidence>
<evidence type="ECO:0000313" key="10">
    <source>
        <dbReference type="Proteomes" id="UP001059041"/>
    </source>
</evidence>
<comment type="catalytic activity">
    <reaction evidence="1">
        <text>dTDP-alpha-D-glucose = dTDP-4-dehydro-6-deoxy-alpha-D-glucose + H2O</text>
        <dbReference type="Rhea" id="RHEA:17221"/>
        <dbReference type="ChEBI" id="CHEBI:15377"/>
        <dbReference type="ChEBI" id="CHEBI:57477"/>
        <dbReference type="ChEBI" id="CHEBI:57649"/>
        <dbReference type="EC" id="4.2.1.46"/>
    </reaction>
</comment>
<evidence type="ECO:0000256" key="5">
    <source>
        <dbReference type="ARBA" id="ARBA00023027"/>
    </source>
</evidence>
<dbReference type="FunFam" id="3.40.50.720:FF:000304">
    <property type="entry name" value="UDP-glucose 4,6-dehydratase"/>
    <property type="match status" value="1"/>
</dbReference>
<dbReference type="Proteomes" id="UP001059041">
    <property type="component" value="Linkage Group LG7"/>
</dbReference>
<dbReference type="GO" id="GO:0008460">
    <property type="term" value="F:dTDP-glucose 4,6-dehydratase activity"/>
    <property type="evidence" value="ECO:0007669"/>
    <property type="project" value="UniProtKB-EC"/>
</dbReference>
<evidence type="ECO:0000256" key="4">
    <source>
        <dbReference type="ARBA" id="ARBA00011990"/>
    </source>
</evidence>
<dbReference type="Gene3D" id="3.90.25.10">
    <property type="entry name" value="UDP-galactose 4-epimerase, domain 1"/>
    <property type="match status" value="1"/>
</dbReference>
<keyword evidence="10" id="KW-1185">Reference proteome</keyword>
<dbReference type="CDD" id="cd05246">
    <property type="entry name" value="dTDP_GD_SDR_e"/>
    <property type="match status" value="1"/>
</dbReference>
<comment type="similarity">
    <text evidence="3">Belongs to the NAD(P)-dependent epimerase/dehydratase family. dTDP-glucose dehydratase subfamily.</text>
</comment>
<dbReference type="AlphaFoldDB" id="A0A9W7WTG2"/>
<dbReference type="EC" id="4.2.1.46" evidence="4"/>
<organism evidence="9 10">
    <name type="scientific">Triplophysa rosa</name>
    <name type="common">Cave loach</name>
    <dbReference type="NCBI Taxonomy" id="992332"/>
    <lineage>
        <taxon>Eukaryota</taxon>
        <taxon>Metazoa</taxon>
        <taxon>Chordata</taxon>
        <taxon>Craniata</taxon>
        <taxon>Vertebrata</taxon>
        <taxon>Euteleostomi</taxon>
        <taxon>Actinopterygii</taxon>
        <taxon>Neopterygii</taxon>
        <taxon>Teleostei</taxon>
        <taxon>Ostariophysi</taxon>
        <taxon>Cypriniformes</taxon>
        <taxon>Nemacheilidae</taxon>
        <taxon>Triplophysa</taxon>
    </lineage>
</organism>
<name>A0A9W7WTG2_TRIRA</name>
<evidence type="ECO:0000259" key="8">
    <source>
        <dbReference type="Pfam" id="PF16363"/>
    </source>
</evidence>
<dbReference type="PANTHER" id="PTHR43000">
    <property type="entry name" value="DTDP-D-GLUCOSE 4,6-DEHYDRATASE-RELATED"/>
    <property type="match status" value="1"/>
</dbReference>
<dbReference type="EMBL" id="JAFHDT010000007">
    <property type="protein sequence ID" value="KAI7808172.1"/>
    <property type="molecule type" value="Genomic_DNA"/>
</dbReference>
<gene>
    <name evidence="9" type="ORF">IRJ41_019922</name>
</gene>
<evidence type="ECO:0000256" key="3">
    <source>
        <dbReference type="ARBA" id="ARBA00008178"/>
    </source>
</evidence>
<evidence type="ECO:0000256" key="2">
    <source>
        <dbReference type="ARBA" id="ARBA00001911"/>
    </source>
</evidence>
<protein>
    <recommendedName>
        <fullName evidence="7">dTDP-D-glucose 4,6-dehydratase</fullName>
        <ecNumber evidence="4">4.2.1.46</ecNumber>
    </recommendedName>
</protein>
<feature type="domain" description="NAD(P)-binding" evidence="8">
    <location>
        <begin position="11"/>
        <end position="317"/>
    </location>
</feature>
<comment type="cofactor">
    <cofactor evidence="2">
        <name>NAD(+)</name>
        <dbReference type="ChEBI" id="CHEBI:57540"/>
    </cofactor>
</comment>
<proteinExistence type="inferred from homology"/>
<dbReference type="OrthoDB" id="16464at2759"/>
<evidence type="ECO:0000256" key="6">
    <source>
        <dbReference type="ARBA" id="ARBA00023239"/>
    </source>
</evidence>